<keyword evidence="2 5" id="KW-0731">Sigma factor</keyword>
<dbReference type="CDD" id="cd06171">
    <property type="entry name" value="Sigma70_r4"/>
    <property type="match status" value="1"/>
</dbReference>
<dbReference type="Gene3D" id="1.10.10.10">
    <property type="entry name" value="Winged helix-like DNA-binding domain superfamily/Winged helix DNA-binding domain"/>
    <property type="match status" value="2"/>
</dbReference>
<dbReference type="PROSITE" id="PS00715">
    <property type="entry name" value="SIGMA70_1"/>
    <property type="match status" value="1"/>
</dbReference>
<keyword evidence="1 5" id="KW-0805">Transcription regulation</keyword>
<dbReference type="PRINTS" id="PR00046">
    <property type="entry name" value="SIGMA70FCT"/>
</dbReference>
<dbReference type="NCBIfam" id="TIGR02937">
    <property type="entry name" value="sigma70-ECF"/>
    <property type="match status" value="1"/>
</dbReference>
<dbReference type="SUPFAM" id="SSF88659">
    <property type="entry name" value="Sigma3 and sigma4 domains of RNA polymerase sigma factors"/>
    <property type="match status" value="2"/>
</dbReference>
<dbReference type="GO" id="GO:0006352">
    <property type="term" value="P:DNA-templated transcription initiation"/>
    <property type="evidence" value="ECO:0007669"/>
    <property type="project" value="InterPro"/>
</dbReference>
<feature type="region of interest" description="Disordered" evidence="6">
    <location>
        <begin position="1"/>
        <end position="26"/>
    </location>
</feature>
<dbReference type="InterPro" id="IPR000943">
    <property type="entry name" value="RNA_pol_sigma70"/>
</dbReference>
<dbReference type="InterPro" id="IPR036388">
    <property type="entry name" value="WH-like_DNA-bd_sf"/>
</dbReference>
<feature type="domain" description="RNA polymerase sigma-70" evidence="7">
    <location>
        <begin position="232"/>
        <end position="245"/>
    </location>
</feature>
<dbReference type="InterPro" id="IPR013325">
    <property type="entry name" value="RNA_pol_sigma_r2"/>
</dbReference>
<dbReference type="RefSeq" id="WP_197452991.1">
    <property type="nucleotide sequence ID" value="NZ_CP036318.1"/>
</dbReference>
<comment type="similarity">
    <text evidence="5">Belongs to the sigma-70 factor family.</text>
</comment>
<evidence type="ECO:0000259" key="8">
    <source>
        <dbReference type="PROSITE" id="PS00716"/>
    </source>
</evidence>
<evidence type="ECO:0000313" key="9">
    <source>
        <dbReference type="EMBL" id="QDV54695.1"/>
    </source>
</evidence>
<dbReference type="InterPro" id="IPR007627">
    <property type="entry name" value="RNA_pol_sigma70_r2"/>
</dbReference>
<dbReference type="InterPro" id="IPR050239">
    <property type="entry name" value="Sigma-70_RNA_pol_init_factors"/>
</dbReference>
<keyword evidence="10" id="KW-1185">Reference proteome</keyword>
<comment type="function">
    <text evidence="5">Sigma factors are initiation factors that promote the attachment of RNA polymerase to specific initiation sites and are then released.</text>
</comment>
<dbReference type="GO" id="GO:0016987">
    <property type="term" value="F:sigma factor activity"/>
    <property type="evidence" value="ECO:0007669"/>
    <property type="project" value="UniProtKB-KW"/>
</dbReference>
<dbReference type="InterPro" id="IPR007630">
    <property type="entry name" value="RNA_pol_sigma70_r4"/>
</dbReference>
<dbReference type="InterPro" id="IPR013324">
    <property type="entry name" value="RNA_pol_sigma_r3/r4-like"/>
</dbReference>
<sequence>MEKTNRQGGGGWINRSPISSGRHFPNDSEGVTEYFAAVSRTELLTPEEEVLATQRIKRTRNAYRRAMLADASIIASIADVFNEATQSNHRIDAIIDVAPHDRTRVALLRRALPVATQSLLRFDHENSLDQKIIGSRQTSRKRRVAALHRVRHRIRVCRRLVNDLPLRLEVLEQAYETASRGKSTSAMQTNRRRVQALRQSLLQQKREFVSHHLRLVIPIAKGYRGRGLGFSDLIQEGNAGLMRGIEKFDPDRGFRFSTYATWWIRQAISRAVTTHARAVRIPTAVLTGVRDVRQASELFVHANHRQPTVDELAKLTGVSVDKAHRTREAMRETVSIDDSNAMQRQSIAELLHDSSQASDPTAGLEREEIDRTVQMVLDALLPRERRVVELRYGMDDGSPKTLLQVSQAMSLSRERIRQIQSTAIAKMRDVAEQIDD</sequence>
<dbReference type="GO" id="GO:0003677">
    <property type="term" value="F:DNA binding"/>
    <property type="evidence" value="ECO:0007669"/>
    <property type="project" value="UniProtKB-KW"/>
</dbReference>
<reference evidence="9 10" key="1">
    <citation type="submission" date="2019-02" db="EMBL/GenBank/DDBJ databases">
        <title>Deep-cultivation of Planctomycetes and their phenomic and genomic characterization uncovers novel biology.</title>
        <authorList>
            <person name="Wiegand S."/>
            <person name="Jogler M."/>
            <person name="Boedeker C."/>
            <person name="Pinto D."/>
            <person name="Vollmers J."/>
            <person name="Rivas-Marin E."/>
            <person name="Kohn T."/>
            <person name="Peeters S.H."/>
            <person name="Heuer A."/>
            <person name="Rast P."/>
            <person name="Oberbeckmann S."/>
            <person name="Bunk B."/>
            <person name="Jeske O."/>
            <person name="Meyerdierks A."/>
            <person name="Storesund J.E."/>
            <person name="Kallscheuer N."/>
            <person name="Luecker S."/>
            <person name="Lage O.M."/>
            <person name="Pohl T."/>
            <person name="Merkel B.J."/>
            <person name="Hornburger P."/>
            <person name="Mueller R.-W."/>
            <person name="Bruemmer F."/>
            <person name="Labrenz M."/>
            <person name="Spormann A.M."/>
            <person name="Op den Camp H."/>
            <person name="Overmann J."/>
            <person name="Amann R."/>
            <person name="Jetten M.S.M."/>
            <person name="Mascher T."/>
            <person name="Medema M.H."/>
            <person name="Devos D.P."/>
            <person name="Kaster A.-K."/>
            <person name="Ovreas L."/>
            <person name="Rohde M."/>
            <person name="Galperin M.Y."/>
            <person name="Jogler C."/>
        </authorList>
    </citation>
    <scope>NUCLEOTIDE SEQUENCE [LARGE SCALE GENOMIC DNA]</scope>
    <source>
        <strain evidence="9 10">Mal33</strain>
    </source>
</reference>
<evidence type="ECO:0000256" key="3">
    <source>
        <dbReference type="ARBA" id="ARBA00023125"/>
    </source>
</evidence>
<evidence type="ECO:0000256" key="6">
    <source>
        <dbReference type="SAM" id="MobiDB-lite"/>
    </source>
</evidence>
<name>A0A518INN7_9BACT</name>
<dbReference type="PANTHER" id="PTHR30603:SF47">
    <property type="entry name" value="RNA POLYMERASE SIGMA FACTOR SIGD, CHLOROPLASTIC"/>
    <property type="match status" value="1"/>
</dbReference>
<dbReference type="InterPro" id="IPR014284">
    <property type="entry name" value="RNA_pol_sigma-70_dom"/>
</dbReference>
<dbReference type="AlphaFoldDB" id="A0A518INN7"/>
<organism evidence="9 10">
    <name type="scientific">Rosistilla oblonga</name>
    <dbReference type="NCBI Taxonomy" id="2527990"/>
    <lineage>
        <taxon>Bacteria</taxon>
        <taxon>Pseudomonadati</taxon>
        <taxon>Planctomycetota</taxon>
        <taxon>Planctomycetia</taxon>
        <taxon>Pirellulales</taxon>
        <taxon>Pirellulaceae</taxon>
        <taxon>Rosistilla</taxon>
    </lineage>
</organism>
<dbReference type="SUPFAM" id="SSF88946">
    <property type="entry name" value="Sigma2 domain of RNA polymerase sigma factors"/>
    <property type="match status" value="1"/>
</dbReference>
<dbReference type="EMBL" id="CP036318">
    <property type="protein sequence ID" value="QDV54695.1"/>
    <property type="molecule type" value="Genomic_DNA"/>
</dbReference>
<dbReference type="PROSITE" id="PS00716">
    <property type="entry name" value="SIGMA70_2"/>
    <property type="match status" value="1"/>
</dbReference>
<dbReference type="Pfam" id="PF04542">
    <property type="entry name" value="Sigma70_r2"/>
    <property type="match status" value="1"/>
</dbReference>
<evidence type="ECO:0000256" key="4">
    <source>
        <dbReference type="ARBA" id="ARBA00023163"/>
    </source>
</evidence>
<dbReference type="Gene3D" id="1.20.120.1810">
    <property type="match status" value="1"/>
</dbReference>
<evidence type="ECO:0000259" key="7">
    <source>
        <dbReference type="PROSITE" id="PS00715"/>
    </source>
</evidence>
<gene>
    <name evidence="9" type="primary">sigA_1</name>
    <name evidence="9" type="ORF">Mal33_06520</name>
</gene>
<keyword evidence="4 5" id="KW-0804">Transcription</keyword>
<protein>
    <recommendedName>
        <fullName evidence="5">RNA polymerase sigma factor</fullName>
    </recommendedName>
</protein>
<accession>A0A518INN7</accession>
<evidence type="ECO:0000313" key="10">
    <source>
        <dbReference type="Proteomes" id="UP000316770"/>
    </source>
</evidence>
<feature type="domain" description="RNA polymerase sigma-70" evidence="8">
    <location>
        <begin position="401"/>
        <end position="427"/>
    </location>
</feature>
<dbReference type="Proteomes" id="UP000316770">
    <property type="component" value="Chromosome"/>
</dbReference>
<dbReference type="Pfam" id="PF04545">
    <property type="entry name" value="Sigma70_r4"/>
    <property type="match status" value="1"/>
</dbReference>
<keyword evidence="3 5" id="KW-0238">DNA-binding</keyword>
<evidence type="ECO:0000256" key="2">
    <source>
        <dbReference type="ARBA" id="ARBA00023082"/>
    </source>
</evidence>
<dbReference type="PANTHER" id="PTHR30603">
    <property type="entry name" value="RNA POLYMERASE SIGMA FACTOR RPO"/>
    <property type="match status" value="1"/>
</dbReference>
<proteinExistence type="inferred from homology"/>
<evidence type="ECO:0000256" key="5">
    <source>
        <dbReference type="RuleBase" id="RU362124"/>
    </source>
</evidence>
<evidence type="ECO:0000256" key="1">
    <source>
        <dbReference type="ARBA" id="ARBA00023015"/>
    </source>
</evidence>